<keyword evidence="10" id="KW-1185">Reference proteome</keyword>
<dbReference type="PANTHER" id="PTHR42781:SF4">
    <property type="entry name" value="SPERMIDINE_PUTRESCINE IMPORT ATP-BINDING PROTEIN POTA"/>
    <property type="match status" value="1"/>
</dbReference>
<dbReference type="InterPro" id="IPR005893">
    <property type="entry name" value="PotA-like"/>
</dbReference>
<dbReference type="PROSITE" id="PS50893">
    <property type="entry name" value="ABC_TRANSPORTER_2"/>
    <property type="match status" value="1"/>
</dbReference>
<proteinExistence type="inferred from homology"/>
<dbReference type="SUPFAM" id="SSF52540">
    <property type="entry name" value="P-loop containing nucleoside triphosphate hydrolases"/>
    <property type="match status" value="1"/>
</dbReference>
<dbReference type="PANTHER" id="PTHR42781">
    <property type="entry name" value="SPERMIDINE/PUTRESCINE IMPORT ATP-BINDING PROTEIN POTA"/>
    <property type="match status" value="1"/>
</dbReference>
<dbReference type="InterPro" id="IPR003593">
    <property type="entry name" value="AAA+_ATPase"/>
</dbReference>
<dbReference type="Gene3D" id="2.40.50.100">
    <property type="match status" value="1"/>
</dbReference>
<dbReference type="InterPro" id="IPR003439">
    <property type="entry name" value="ABC_transporter-like_ATP-bd"/>
</dbReference>
<keyword evidence="4 7" id="KW-0067">ATP-binding</keyword>
<reference evidence="9 10" key="1">
    <citation type="submission" date="2017-05" db="EMBL/GenBank/DDBJ databases">
        <title>Complete and WGS of Bordetella genogroups.</title>
        <authorList>
            <person name="Spilker T."/>
            <person name="Lipuma J."/>
        </authorList>
    </citation>
    <scope>NUCLEOTIDE SEQUENCE [LARGE SCALE GENOMIC DNA]</scope>
    <source>
        <strain evidence="9 10">AU3139</strain>
    </source>
</reference>
<keyword evidence="1 7" id="KW-0813">Transport</keyword>
<name>A0ABX4FJK0_9BORD</name>
<evidence type="ECO:0000256" key="6">
    <source>
        <dbReference type="ARBA" id="ARBA00023136"/>
    </source>
</evidence>
<dbReference type="InterPro" id="IPR027417">
    <property type="entry name" value="P-loop_NTPase"/>
</dbReference>
<evidence type="ECO:0000256" key="1">
    <source>
        <dbReference type="ARBA" id="ARBA00022448"/>
    </source>
</evidence>
<keyword evidence="3 7" id="KW-0547">Nucleotide-binding</keyword>
<evidence type="ECO:0000256" key="3">
    <source>
        <dbReference type="ARBA" id="ARBA00022741"/>
    </source>
</evidence>
<keyword evidence="2 7" id="KW-1003">Cell membrane</keyword>
<keyword evidence="6 7" id="KW-0472">Membrane</keyword>
<protein>
    <recommendedName>
        <fullName evidence="7">Spermidine/putrescine import ATP-binding protein PotA</fullName>
        <ecNumber evidence="7">7.6.2.11</ecNumber>
    </recommendedName>
</protein>
<comment type="caution">
    <text evidence="9">The sequence shown here is derived from an EMBL/GenBank/DDBJ whole genome shotgun (WGS) entry which is preliminary data.</text>
</comment>
<dbReference type="InterPro" id="IPR017871">
    <property type="entry name" value="ABC_transporter-like_CS"/>
</dbReference>
<dbReference type="NCBIfam" id="TIGR01187">
    <property type="entry name" value="potA"/>
    <property type="match status" value="1"/>
</dbReference>
<dbReference type="InterPro" id="IPR013611">
    <property type="entry name" value="Transp-assoc_OB_typ2"/>
</dbReference>
<organism evidence="9 10">
    <name type="scientific">Bordetella genomosp. 6</name>
    <dbReference type="NCBI Taxonomy" id="463024"/>
    <lineage>
        <taxon>Bacteria</taxon>
        <taxon>Pseudomonadati</taxon>
        <taxon>Pseudomonadota</taxon>
        <taxon>Betaproteobacteria</taxon>
        <taxon>Burkholderiales</taxon>
        <taxon>Alcaligenaceae</taxon>
        <taxon>Bordetella</taxon>
    </lineage>
</organism>
<gene>
    <name evidence="7" type="primary">potA</name>
    <name evidence="9" type="ORF">CAL23_01325</name>
</gene>
<evidence type="ECO:0000313" key="9">
    <source>
        <dbReference type="EMBL" id="OZI82290.1"/>
    </source>
</evidence>
<evidence type="ECO:0000256" key="7">
    <source>
        <dbReference type="RuleBase" id="RU364083"/>
    </source>
</evidence>
<comment type="similarity">
    <text evidence="7">Belongs to the ABC transporter superfamily. Spermidine/putrescine importer (TC 3.A.1.11.1) family.</text>
</comment>
<sequence length="353" mass="37674">MLSIRALTRRYGAVTALDNINLDVAQGEFLALLGPSGCGKTTLLRCIAGFAQPSSGEVLIESRAVQGVPAHRRPVNTVFQNYALFPHMTVAANVAYGLQRAGVGKAETATRVAEMLELVGLPDHGARYPAQLSGGQQQRVALARAIVNRPKVLLLDEPLGALDLKLRKHMQIELKRLQEQLGITFVFVTHDQEEALVMANRIAVMNAGRIEQIGTGADIYRTPSSLFVADFIGEANLIDVRAHADGALTLGADGQPVGVLPQAAQPGRYRLLARPEQLAFLGPDSAAPALAFDATVTRTIFVGDALRVYARLADASEVAIKLPDGPRQRAPHSGAQVRVGWFGQSPTLFAAAA</sequence>
<dbReference type="GO" id="GO:0005524">
    <property type="term" value="F:ATP binding"/>
    <property type="evidence" value="ECO:0007669"/>
    <property type="project" value="UniProtKB-KW"/>
</dbReference>
<dbReference type="SUPFAM" id="SSF50331">
    <property type="entry name" value="MOP-like"/>
    <property type="match status" value="1"/>
</dbReference>
<accession>A0ABX4FJK0</accession>
<dbReference type="Gene3D" id="3.40.50.300">
    <property type="entry name" value="P-loop containing nucleotide triphosphate hydrolases"/>
    <property type="match status" value="1"/>
</dbReference>
<dbReference type="SMART" id="SM00382">
    <property type="entry name" value="AAA"/>
    <property type="match status" value="1"/>
</dbReference>
<dbReference type="CDD" id="cd03300">
    <property type="entry name" value="ABC_PotA_N"/>
    <property type="match status" value="1"/>
</dbReference>
<dbReference type="InterPro" id="IPR008995">
    <property type="entry name" value="Mo/tungstate-bd_C_term_dom"/>
</dbReference>
<evidence type="ECO:0000256" key="4">
    <source>
        <dbReference type="ARBA" id="ARBA00022840"/>
    </source>
</evidence>
<dbReference type="EC" id="7.6.2.11" evidence="7"/>
<comment type="function">
    <text evidence="7">Part of the ABC transporter complex PotABCD involved in spermidine/putrescine import. Responsible for energy coupling to the transport system.</text>
</comment>
<dbReference type="EMBL" id="NEVV01000001">
    <property type="protein sequence ID" value="OZI82290.1"/>
    <property type="molecule type" value="Genomic_DNA"/>
</dbReference>
<dbReference type="Proteomes" id="UP000216524">
    <property type="component" value="Unassembled WGS sequence"/>
</dbReference>
<dbReference type="InterPro" id="IPR017879">
    <property type="entry name" value="PotA_ATP-bd"/>
</dbReference>
<evidence type="ECO:0000259" key="8">
    <source>
        <dbReference type="PROSITE" id="PS50893"/>
    </source>
</evidence>
<evidence type="ECO:0000256" key="2">
    <source>
        <dbReference type="ARBA" id="ARBA00022475"/>
    </source>
</evidence>
<evidence type="ECO:0000313" key="10">
    <source>
        <dbReference type="Proteomes" id="UP000216524"/>
    </source>
</evidence>
<comment type="subunit">
    <text evidence="7">The complex is composed of two ATP-binding proteins (PotA), two transmembrane proteins (PotB and PotC) and a solute-binding protein (PotD).</text>
</comment>
<dbReference type="Pfam" id="PF08402">
    <property type="entry name" value="TOBE_2"/>
    <property type="match status" value="1"/>
</dbReference>
<keyword evidence="5 7" id="KW-1278">Translocase</keyword>
<dbReference type="InterPro" id="IPR050093">
    <property type="entry name" value="ABC_SmlMolc_Importer"/>
</dbReference>
<evidence type="ECO:0000256" key="5">
    <source>
        <dbReference type="ARBA" id="ARBA00022967"/>
    </source>
</evidence>
<feature type="domain" description="ABC transporter" evidence="8">
    <location>
        <begin position="2"/>
        <end position="232"/>
    </location>
</feature>
<dbReference type="Pfam" id="PF00005">
    <property type="entry name" value="ABC_tran"/>
    <property type="match status" value="1"/>
</dbReference>
<comment type="catalytic activity">
    <reaction evidence="7">
        <text>ATP + H2O + polyamine-[polyamine-binding protein]Side 1 = ADP + phosphate + polyamineSide 2 + [polyamine-binding protein]Side 1.</text>
        <dbReference type="EC" id="7.6.2.11"/>
    </reaction>
</comment>
<dbReference type="PROSITE" id="PS00211">
    <property type="entry name" value="ABC_TRANSPORTER_1"/>
    <property type="match status" value="1"/>
</dbReference>